<keyword evidence="2" id="KW-1185">Reference proteome</keyword>
<reference evidence="1 2" key="1">
    <citation type="journal article" date="2024" name="Plant Biotechnol. J.">
        <title>Genome and CRISPR/Cas9 system of a widespread forest tree (Populus alba) in the world.</title>
        <authorList>
            <person name="Liu Y.J."/>
            <person name="Jiang P.F."/>
            <person name="Han X.M."/>
            <person name="Li X.Y."/>
            <person name="Wang H.M."/>
            <person name="Wang Y.J."/>
            <person name="Wang X.X."/>
            <person name="Zeng Q.Y."/>
        </authorList>
    </citation>
    <scope>NUCLEOTIDE SEQUENCE [LARGE SCALE GENOMIC DNA]</scope>
    <source>
        <strain evidence="2">cv. PAL-ZL1</strain>
    </source>
</reference>
<sequence length="321" mass="34242">MMKLKAKSTAIQSGQGDFKLQSKRRPALRTARVQSRSCSPAQSPSPTSIPPRSKVAFADFVHFSSDTRVSSPRQEKPKSMSSTPASSSHCHSSGDHSSNFVVNSDHHEMSRGKAKASSSQPCSKQVARSAQGHPSMPSPTERVPLAIPVIVTPQASCNQVPLTGSTPGTSHSPSLFHFPDFASSVVCHIQGHAPRNRKRSHDNSACSTSSSPSAETAAFEKQDPYCAGPFINHRKDPMSTEVAAVDPPSTQPHDRKRSKADGSESSDSIPRKMAAASKPTRRQYLTCSKAAATSRIGLPNSPTVSFQSLYSSDSSAPSSIF</sequence>
<organism evidence="1 2">
    <name type="scientific">Populus alba</name>
    <name type="common">White poplar</name>
    <dbReference type="NCBI Taxonomy" id="43335"/>
    <lineage>
        <taxon>Eukaryota</taxon>
        <taxon>Viridiplantae</taxon>
        <taxon>Streptophyta</taxon>
        <taxon>Embryophyta</taxon>
        <taxon>Tracheophyta</taxon>
        <taxon>Spermatophyta</taxon>
        <taxon>Magnoliopsida</taxon>
        <taxon>eudicotyledons</taxon>
        <taxon>Gunneridae</taxon>
        <taxon>Pentapetalae</taxon>
        <taxon>rosids</taxon>
        <taxon>fabids</taxon>
        <taxon>Malpighiales</taxon>
        <taxon>Salicaceae</taxon>
        <taxon>Saliceae</taxon>
        <taxon>Populus</taxon>
    </lineage>
</organism>
<gene>
    <name evidence="1" type="ORF">D5086_001771</name>
</gene>
<evidence type="ECO:0000313" key="1">
    <source>
        <dbReference type="EMBL" id="KAL3610751.1"/>
    </source>
</evidence>
<dbReference type="Proteomes" id="UP000309997">
    <property type="component" value="Unassembled WGS sequence"/>
</dbReference>
<evidence type="ECO:0000313" key="2">
    <source>
        <dbReference type="Proteomes" id="UP000309997"/>
    </source>
</evidence>
<name>A0ACC4CZQ3_POPAL</name>
<protein>
    <submittedName>
        <fullName evidence="1">Uncharacterized protein</fullName>
    </submittedName>
</protein>
<proteinExistence type="predicted"/>
<comment type="caution">
    <text evidence="1">The sequence shown here is derived from an EMBL/GenBank/DDBJ whole genome shotgun (WGS) entry which is preliminary data.</text>
</comment>
<dbReference type="EMBL" id="RCHU02000001">
    <property type="protein sequence ID" value="KAL3610751.1"/>
    <property type="molecule type" value="Genomic_DNA"/>
</dbReference>
<accession>A0ACC4CZQ3</accession>